<proteinExistence type="predicted"/>
<feature type="region of interest" description="Disordered" evidence="1">
    <location>
        <begin position="58"/>
        <end position="80"/>
    </location>
</feature>
<feature type="compositionally biased region" description="Polar residues" evidence="1">
    <location>
        <begin position="63"/>
        <end position="80"/>
    </location>
</feature>
<evidence type="ECO:0000313" key="2">
    <source>
        <dbReference type="EMBL" id="EGW02998.1"/>
    </source>
</evidence>
<protein>
    <submittedName>
        <fullName evidence="2">Uncharacterized protein</fullName>
    </submittedName>
</protein>
<name>G3HTQ1_CRIGR</name>
<evidence type="ECO:0000313" key="3">
    <source>
        <dbReference type="Proteomes" id="UP000001075"/>
    </source>
</evidence>
<organism evidence="2 3">
    <name type="scientific">Cricetulus griseus</name>
    <name type="common">Chinese hamster</name>
    <name type="synonym">Cricetulus barabensis griseus</name>
    <dbReference type="NCBI Taxonomy" id="10029"/>
    <lineage>
        <taxon>Eukaryota</taxon>
        <taxon>Metazoa</taxon>
        <taxon>Chordata</taxon>
        <taxon>Craniata</taxon>
        <taxon>Vertebrata</taxon>
        <taxon>Euteleostomi</taxon>
        <taxon>Mammalia</taxon>
        <taxon>Eutheria</taxon>
        <taxon>Euarchontoglires</taxon>
        <taxon>Glires</taxon>
        <taxon>Rodentia</taxon>
        <taxon>Myomorpha</taxon>
        <taxon>Muroidea</taxon>
        <taxon>Cricetidae</taxon>
        <taxon>Cricetinae</taxon>
        <taxon>Cricetulus</taxon>
    </lineage>
</organism>
<sequence>MASREYTCLYCVIASDPELLKSQWLQSLSGCEGLSEVSKVFPSKAMSFVPTQWPRFPGKHVNHSGSQSQRGVGSACNPST</sequence>
<evidence type="ECO:0000256" key="1">
    <source>
        <dbReference type="SAM" id="MobiDB-lite"/>
    </source>
</evidence>
<dbReference type="EMBL" id="JH000714">
    <property type="protein sequence ID" value="EGW02998.1"/>
    <property type="molecule type" value="Genomic_DNA"/>
</dbReference>
<dbReference type="AlphaFoldDB" id="G3HTQ1"/>
<accession>G3HTQ1</accession>
<dbReference type="Proteomes" id="UP000001075">
    <property type="component" value="Unassembled WGS sequence"/>
</dbReference>
<dbReference type="InParanoid" id="G3HTQ1"/>
<gene>
    <name evidence="2" type="ORF">I79_014279</name>
</gene>
<reference evidence="3" key="1">
    <citation type="journal article" date="2011" name="Nat. Biotechnol.">
        <title>The genomic sequence of the Chinese hamster ovary (CHO)-K1 cell line.</title>
        <authorList>
            <person name="Xu X."/>
            <person name="Nagarajan H."/>
            <person name="Lewis N.E."/>
            <person name="Pan S."/>
            <person name="Cai Z."/>
            <person name="Liu X."/>
            <person name="Chen W."/>
            <person name="Xie M."/>
            <person name="Wang W."/>
            <person name="Hammond S."/>
            <person name="Andersen M.R."/>
            <person name="Neff N."/>
            <person name="Passarelli B."/>
            <person name="Koh W."/>
            <person name="Fan H.C."/>
            <person name="Wang J."/>
            <person name="Gui Y."/>
            <person name="Lee K.H."/>
            <person name="Betenbaugh M.J."/>
            <person name="Quake S.R."/>
            <person name="Famili I."/>
            <person name="Palsson B.O."/>
            <person name="Wang J."/>
        </authorList>
    </citation>
    <scope>NUCLEOTIDE SEQUENCE [LARGE SCALE GENOMIC DNA]</scope>
    <source>
        <strain evidence="3">CHO K1 cell line</strain>
    </source>
</reference>